<evidence type="ECO:0000256" key="2">
    <source>
        <dbReference type="ARBA" id="ARBA00022692"/>
    </source>
</evidence>
<feature type="transmembrane region" description="Helical" evidence="8">
    <location>
        <begin position="305"/>
        <end position="322"/>
    </location>
</feature>
<dbReference type="InterPro" id="IPR003439">
    <property type="entry name" value="ABC_transporter-like_ATP-bd"/>
</dbReference>
<keyword evidence="5 8" id="KW-1133">Transmembrane helix</keyword>
<keyword evidence="4 11" id="KW-0067">ATP-binding</keyword>
<dbReference type="SMART" id="SM00382">
    <property type="entry name" value="AAA"/>
    <property type="match status" value="1"/>
</dbReference>
<keyword evidence="3" id="KW-0547">Nucleotide-binding</keyword>
<feature type="domain" description="ABC transporter" evidence="9">
    <location>
        <begin position="367"/>
        <end position="602"/>
    </location>
</feature>
<name>A0ABU2HAP6_9ACTN</name>
<evidence type="ECO:0000259" key="9">
    <source>
        <dbReference type="PROSITE" id="PS50893"/>
    </source>
</evidence>
<dbReference type="InterPro" id="IPR011527">
    <property type="entry name" value="ABC1_TM_dom"/>
</dbReference>
<evidence type="ECO:0000259" key="10">
    <source>
        <dbReference type="PROSITE" id="PS50929"/>
    </source>
</evidence>
<dbReference type="SUPFAM" id="SSF90123">
    <property type="entry name" value="ABC transporter transmembrane region"/>
    <property type="match status" value="1"/>
</dbReference>
<feature type="region of interest" description="Disordered" evidence="7">
    <location>
        <begin position="1"/>
        <end position="32"/>
    </location>
</feature>
<proteinExistence type="predicted"/>
<dbReference type="PROSITE" id="PS50929">
    <property type="entry name" value="ABC_TM1F"/>
    <property type="match status" value="1"/>
</dbReference>
<feature type="transmembrane region" description="Helical" evidence="8">
    <location>
        <begin position="274"/>
        <end position="299"/>
    </location>
</feature>
<accession>A0ABU2HAP6</accession>
<dbReference type="PROSITE" id="PS00211">
    <property type="entry name" value="ABC_TRANSPORTER_1"/>
    <property type="match status" value="1"/>
</dbReference>
<dbReference type="Gene3D" id="3.40.50.300">
    <property type="entry name" value="P-loop containing nucleotide triphosphate hydrolases"/>
    <property type="match status" value="1"/>
</dbReference>
<evidence type="ECO:0000256" key="4">
    <source>
        <dbReference type="ARBA" id="ARBA00022840"/>
    </source>
</evidence>
<dbReference type="SUPFAM" id="SSF52540">
    <property type="entry name" value="P-loop containing nucleoside triphosphate hydrolases"/>
    <property type="match status" value="1"/>
</dbReference>
<evidence type="ECO:0000256" key="6">
    <source>
        <dbReference type="ARBA" id="ARBA00023136"/>
    </source>
</evidence>
<dbReference type="Pfam" id="PF00005">
    <property type="entry name" value="ABC_tran"/>
    <property type="match status" value="1"/>
</dbReference>
<dbReference type="GO" id="GO:0005524">
    <property type="term" value="F:ATP binding"/>
    <property type="evidence" value="ECO:0007669"/>
    <property type="project" value="UniProtKB-KW"/>
</dbReference>
<gene>
    <name evidence="11" type="ORF">RIF23_19065</name>
</gene>
<feature type="transmembrane region" description="Helical" evidence="8">
    <location>
        <begin position="52"/>
        <end position="77"/>
    </location>
</feature>
<protein>
    <submittedName>
        <fullName evidence="11">ABC transporter ATP-binding protein</fullName>
    </submittedName>
</protein>
<evidence type="ECO:0000256" key="3">
    <source>
        <dbReference type="ARBA" id="ARBA00022741"/>
    </source>
</evidence>
<organism evidence="11 12">
    <name type="scientific">Lipingzhangella rawalii</name>
    <dbReference type="NCBI Taxonomy" id="2055835"/>
    <lineage>
        <taxon>Bacteria</taxon>
        <taxon>Bacillati</taxon>
        <taxon>Actinomycetota</taxon>
        <taxon>Actinomycetes</taxon>
        <taxon>Streptosporangiales</taxon>
        <taxon>Nocardiopsidaceae</taxon>
        <taxon>Lipingzhangella</taxon>
    </lineage>
</organism>
<dbReference type="PROSITE" id="PS50893">
    <property type="entry name" value="ABC_TRANSPORTER_2"/>
    <property type="match status" value="1"/>
</dbReference>
<dbReference type="Pfam" id="PF00664">
    <property type="entry name" value="ABC_membrane"/>
    <property type="match status" value="1"/>
</dbReference>
<evidence type="ECO:0000313" key="12">
    <source>
        <dbReference type="Proteomes" id="UP001250214"/>
    </source>
</evidence>
<feature type="transmembrane region" description="Helical" evidence="8">
    <location>
        <begin position="97"/>
        <end position="120"/>
    </location>
</feature>
<dbReference type="PANTHER" id="PTHR24221">
    <property type="entry name" value="ATP-BINDING CASSETTE SUB-FAMILY B"/>
    <property type="match status" value="1"/>
</dbReference>
<dbReference type="InterPro" id="IPR017871">
    <property type="entry name" value="ABC_transporter-like_CS"/>
</dbReference>
<keyword evidence="2 8" id="KW-0812">Transmembrane</keyword>
<feature type="transmembrane region" description="Helical" evidence="8">
    <location>
        <begin position="193"/>
        <end position="212"/>
    </location>
</feature>
<comment type="caution">
    <text evidence="11">The sequence shown here is derived from an EMBL/GenBank/DDBJ whole genome shotgun (WGS) entry which is preliminary data.</text>
</comment>
<keyword evidence="6 8" id="KW-0472">Membrane</keyword>
<dbReference type="RefSeq" id="WP_310913960.1">
    <property type="nucleotide sequence ID" value="NZ_JAVLVT010000010.1"/>
</dbReference>
<evidence type="ECO:0000256" key="7">
    <source>
        <dbReference type="SAM" id="MobiDB-lite"/>
    </source>
</evidence>
<dbReference type="PANTHER" id="PTHR24221:SF654">
    <property type="entry name" value="ATP-BINDING CASSETTE SUB-FAMILY B MEMBER 6"/>
    <property type="match status" value="1"/>
</dbReference>
<dbReference type="InterPro" id="IPR027417">
    <property type="entry name" value="P-loop_NTPase"/>
</dbReference>
<dbReference type="InterPro" id="IPR039421">
    <property type="entry name" value="Type_1_exporter"/>
</dbReference>
<evidence type="ECO:0000256" key="1">
    <source>
        <dbReference type="ARBA" id="ARBA00004651"/>
    </source>
</evidence>
<dbReference type="Gene3D" id="1.20.1560.10">
    <property type="entry name" value="ABC transporter type 1, transmembrane domain"/>
    <property type="match status" value="1"/>
</dbReference>
<comment type="subcellular location">
    <subcellularLocation>
        <location evidence="1">Cell membrane</location>
        <topology evidence="1">Multi-pass membrane protein</topology>
    </subcellularLocation>
</comment>
<keyword evidence="12" id="KW-1185">Reference proteome</keyword>
<evidence type="ECO:0000256" key="5">
    <source>
        <dbReference type="ARBA" id="ARBA00022989"/>
    </source>
</evidence>
<evidence type="ECO:0000313" key="11">
    <source>
        <dbReference type="EMBL" id="MDS1272393.1"/>
    </source>
</evidence>
<sequence>MTTDTDAGAEPVPGQARTPVDDEAAPDPEPAARGSGAFAVLLSFTREEAGRYVLATVLATLGTLCQLGPFFVIYLAIRDLVAGEATLSSMLTQAGAALLFLLAYYALSAVSTLVSHRAAFRTLARLRTRIGQRLTRVPMGRVTGSRSGTIQRTLTDEVERLEGFLAHAVPEATGAVVAVLATTVWMFLIDWRLALAAVACLAASLWLSGRAVHSSQQLMGGYLAAMARMNGSVVEMVRGMPIVRTFNRTGDTFTETRDAIRAAAEYQADWGLRLLPAFTASFTLAASPALTVVPVGLLLWTTDSIALADLLFFFVLGLGYGAQVTTLVRFSAQASELGHAARVVRELKAAEELPEGDAPADPGDGSVEFVDVSFRYPGATRAALHGVSFRADPGTVTALVGPSGAGKSTVAQLVCRFFDVDSGAVRVGGSDVRALPFAELMERVSFVLQETFLFDDSIDANLRLARPEAGTDEVEAACRAAQAHDFITALPEGYATRIGEHGARLSGGQRQRLSIARALLKDAQIIVLDEATAFIDPENEVATQAAIDELVRGRTVIMIAHRLSTVVGADQILVIDDGQVTERGRHAELLGRDGRYAQMWQAFESAEQIALGRAVHDGTVAGASAGSGE</sequence>
<reference evidence="12" key="1">
    <citation type="submission" date="2023-07" db="EMBL/GenBank/DDBJ databases">
        <title>Novel species in the genus Lipingzhangella isolated from Sambhar Salt Lake.</title>
        <authorList>
            <person name="Jiya N."/>
            <person name="Kajale S."/>
            <person name="Sharma A."/>
        </authorList>
    </citation>
    <scope>NUCLEOTIDE SEQUENCE [LARGE SCALE GENOMIC DNA]</scope>
    <source>
        <strain evidence="12">LS1_29</strain>
    </source>
</reference>
<dbReference type="EMBL" id="JAVLVT010000010">
    <property type="protein sequence ID" value="MDS1272393.1"/>
    <property type="molecule type" value="Genomic_DNA"/>
</dbReference>
<feature type="domain" description="ABC transmembrane type-1" evidence="10">
    <location>
        <begin position="53"/>
        <end position="336"/>
    </location>
</feature>
<evidence type="ECO:0000256" key="8">
    <source>
        <dbReference type="SAM" id="Phobius"/>
    </source>
</evidence>
<dbReference type="InterPro" id="IPR003593">
    <property type="entry name" value="AAA+_ATPase"/>
</dbReference>
<dbReference type="Proteomes" id="UP001250214">
    <property type="component" value="Unassembled WGS sequence"/>
</dbReference>
<dbReference type="InterPro" id="IPR036640">
    <property type="entry name" value="ABC1_TM_sf"/>
</dbReference>